<dbReference type="InterPro" id="IPR036049">
    <property type="entry name" value="Ribosomal_uL29_sf"/>
</dbReference>
<keyword evidence="2 5" id="KW-0689">Ribosomal protein</keyword>
<accession>A0A2H0N1J1</accession>
<dbReference type="Proteomes" id="UP000231139">
    <property type="component" value="Unassembled WGS sequence"/>
</dbReference>
<dbReference type="AlphaFoldDB" id="A0A2H0N1J1"/>
<evidence type="ECO:0000256" key="5">
    <source>
        <dbReference type="HAMAP-Rule" id="MF_00374"/>
    </source>
</evidence>
<keyword evidence="3 5" id="KW-0687">Ribonucleoprotein</keyword>
<evidence type="ECO:0000313" key="7">
    <source>
        <dbReference type="Proteomes" id="UP000231139"/>
    </source>
</evidence>
<dbReference type="PROSITE" id="PS00579">
    <property type="entry name" value="RIBOSOMAL_L29"/>
    <property type="match status" value="1"/>
</dbReference>
<dbReference type="InterPro" id="IPR001854">
    <property type="entry name" value="Ribosomal_uL29"/>
</dbReference>
<dbReference type="Gene3D" id="1.10.287.310">
    <property type="match status" value="1"/>
</dbReference>
<dbReference type="Pfam" id="PF00831">
    <property type="entry name" value="Ribosomal_L29"/>
    <property type="match status" value="1"/>
</dbReference>
<dbReference type="GO" id="GO:0005840">
    <property type="term" value="C:ribosome"/>
    <property type="evidence" value="ECO:0007669"/>
    <property type="project" value="UniProtKB-KW"/>
</dbReference>
<protein>
    <recommendedName>
        <fullName evidence="4 5">Large ribosomal subunit protein uL29</fullName>
    </recommendedName>
</protein>
<dbReference type="HAMAP" id="MF_00374">
    <property type="entry name" value="Ribosomal_uL29"/>
    <property type="match status" value="1"/>
</dbReference>
<name>A0A2H0N1J1_9BACT</name>
<dbReference type="NCBIfam" id="TIGR00012">
    <property type="entry name" value="L29"/>
    <property type="match status" value="1"/>
</dbReference>
<dbReference type="SUPFAM" id="SSF46561">
    <property type="entry name" value="Ribosomal protein L29 (L29p)"/>
    <property type="match status" value="1"/>
</dbReference>
<evidence type="ECO:0000256" key="2">
    <source>
        <dbReference type="ARBA" id="ARBA00022980"/>
    </source>
</evidence>
<reference evidence="6 7" key="1">
    <citation type="submission" date="2017-09" db="EMBL/GenBank/DDBJ databases">
        <title>Depth-based differentiation of microbial function through sediment-hosted aquifers and enrichment of novel symbionts in the deep terrestrial subsurface.</title>
        <authorList>
            <person name="Probst A.J."/>
            <person name="Ladd B."/>
            <person name="Jarett J.K."/>
            <person name="Geller-Mcgrath D.E."/>
            <person name="Sieber C.M."/>
            <person name="Emerson J.B."/>
            <person name="Anantharaman K."/>
            <person name="Thomas B.C."/>
            <person name="Malmstrom R."/>
            <person name="Stieglmeier M."/>
            <person name="Klingl A."/>
            <person name="Woyke T."/>
            <person name="Ryan C.M."/>
            <person name="Banfield J.F."/>
        </authorList>
    </citation>
    <scope>NUCLEOTIDE SEQUENCE [LARGE SCALE GENOMIC DNA]</scope>
    <source>
        <strain evidence="6">CG11_big_fil_rev_8_21_14_0_20_35_11</strain>
    </source>
</reference>
<organism evidence="6 7">
    <name type="scientific">Candidatus Nealsonbacteria bacterium CG11_big_fil_rev_8_21_14_0_20_35_11</name>
    <dbReference type="NCBI Taxonomy" id="1974713"/>
    <lineage>
        <taxon>Bacteria</taxon>
        <taxon>Candidatus Nealsoniibacteriota</taxon>
    </lineage>
</organism>
<dbReference type="EMBL" id="PCWK01000015">
    <property type="protein sequence ID" value="PIR02758.1"/>
    <property type="molecule type" value="Genomic_DNA"/>
</dbReference>
<comment type="similarity">
    <text evidence="1 5">Belongs to the universal ribosomal protein uL29 family.</text>
</comment>
<evidence type="ECO:0000256" key="4">
    <source>
        <dbReference type="ARBA" id="ARBA00035204"/>
    </source>
</evidence>
<dbReference type="GO" id="GO:0003735">
    <property type="term" value="F:structural constituent of ribosome"/>
    <property type="evidence" value="ECO:0007669"/>
    <property type="project" value="InterPro"/>
</dbReference>
<evidence type="ECO:0000313" key="6">
    <source>
        <dbReference type="EMBL" id="PIR02758.1"/>
    </source>
</evidence>
<comment type="caution">
    <text evidence="6">The sequence shown here is derived from an EMBL/GenBank/DDBJ whole genome shotgun (WGS) entry which is preliminary data.</text>
</comment>
<gene>
    <name evidence="5" type="primary">rpmC</name>
    <name evidence="6" type="ORF">COV62_00710</name>
</gene>
<sequence>MKIKELRSKSKGELKKLLKEKSKRIQELRFQLSSGKVKNTKELKEIKKDVARILTILKYA</sequence>
<evidence type="ECO:0000256" key="3">
    <source>
        <dbReference type="ARBA" id="ARBA00023274"/>
    </source>
</evidence>
<dbReference type="GO" id="GO:1990904">
    <property type="term" value="C:ribonucleoprotein complex"/>
    <property type="evidence" value="ECO:0007669"/>
    <property type="project" value="UniProtKB-KW"/>
</dbReference>
<dbReference type="GO" id="GO:0006412">
    <property type="term" value="P:translation"/>
    <property type="evidence" value="ECO:0007669"/>
    <property type="project" value="UniProtKB-UniRule"/>
</dbReference>
<evidence type="ECO:0000256" key="1">
    <source>
        <dbReference type="ARBA" id="ARBA00009254"/>
    </source>
</evidence>
<dbReference type="InterPro" id="IPR018254">
    <property type="entry name" value="Ribosomal_uL29_CS"/>
</dbReference>
<proteinExistence type="inferred from homology"/>